<sequence length="149" mass="16792">MEIKRRSPDKGTRGTIEGSLGRKIDKTKGHAEKKGVLYGLSKATWGFRSPPQSTARGIFEVSGHSGDPWGHGGWKADNFCRAPRGGVTQWVFRMFFLSSMRATHRDHGKWLRIIFFIHIEIVVNGLGCFFNLEQHIVEIVVNGLGCFFM</sequence>
<dbReference type="EMBL" id="LKAM01000026">
    <property type="protein sequence ID" value="KUM45168.1"/>
    <property type="molecule type" value="Genomic_DNA"/>
</dbReference>
<reference evidence="3" key="1">
    <citation type="journal article" date="2015" name="Genome Biol. Evol.">
        <title>Organellar Genomes of White Spruce (Picea glauca): Assembly and Annotation.</title>
        <authorList>
            <person name="Jackman S.D."/>
            <person name="Warren R.L."/>
            <person name="Gibb E.A."/>
            <person name="Vandervalk B.P."/>
            <person name="Mohamadi H."/>
            <person name="Chu J."/>
            <person name="Raymond A."/>
            <person name="Pleasance S."/>
            <person name="Coope R."/>
            <person name="Wildung M.R."/>
            <person name="Ritland C.E."/>
            <person name="Bousquet J."/>
            <person name="Jones S.J."/>
            <person name="Bohlmann J."/>
            <person name="Birol I."/>
        </authorList>
    </citation>
    <scope>NUCLEOTIDE SEQUENCE [LARGE SCALE GENOMIC DNA]</scope>
    <source>
        <tissue evidence="3">Flushing bud</tissue>
    </source>
</reference>
<accession>A0A117NFF6</accession>
<feature type="transmembrane region" description="Helical" evidence="2">
    <location>
        <begin position="110"/>
        <end position="132"/>
    </location>
</feature>
<name>A0A117NFF6_PICGL</name>
<geneLocation type="mitochondrion" evidence="3"/>
<feature type="compositionally biased region" description="Basic and acidic residues" evidence="1">
    <location>
        <begin position="1"/>
        <end position="12"/>
    </location>
</feature>
<protein>
    <submittedName>
        <fullName evidence="3">Uncharacterized protein</fullName>
    </submittedName>
</protein>
<keyword evidence="2" id="KW-0812">Transmembrane</keyword>
<evidence type="ECO:0000256" key="1">
    <source>
        <dbReference type="SAM" id="MobiDB-lite"/>
    </source>
</evidence>
<feature type="region of interest" description="Disordered" evidence="1">
    <location>
        <begin position="1"/>
        <end position="25"/>
    </location>
</feature>
<proteinExistence type="predicted"/>
<evidence type="ECO:0000313" key="3">
    <source>
        <dbReference type="EMBL" id="KUM45168.1"/>
    </source>
</evidence>
<gene>
    <name evidence="3" type="ORF">ABT39_MTgene3610</name>
</gene>
<organism evidence="3">
    <name type="scientific">Picea glauca</name>
    <name type="common">White spruce</name>
    <name type="synonym">Pinus glauca</name>
    <dbReference type="NCBI Taxonomy" id="3330"/>
    <lineage>
        <taxon>Eukaryota</taxon>
        <taxon>Viridiplantae</taxon>
        <taxon>Streptophyta</taxon>
        <taxon>Embryophyta</taxon>
        <taxon>Tracheophyta</taxon>
        <taxon>Spermatophyta</taxon>
        <taxon>Pinopsida</taxon>
        <taxon>Pinidae</taxon>
        <taxon>Conifers I</taxon>
        <taxon>Pinales</taxon>
        <taxon>Pinaceae</taxon>
        <taxon>Picea</taxon>
    </lineage>
</organism>
<keyword evidence="2" id="KW-1133">Transmembrane helix</keyword>
<dbReference type="AlphaFoldDB" id="A0A117NFF6"/>
<keyword evidence="3" id="KW-0496">Mitochondrion</keyword>
<comment type="caution">
    <text evidence="3">The sequence shown here is derived from an EMBL/GenBank/DDBJ whole genome shotgun (WGS) entry which is preliminary data.</text>
</comment>
<evidence type="ECO:0000256" key="2">
    <source>
        <dbReference type="SAM" id="Phobius"/>
    </source>
</evidence>
<keyword evidence="2" id="KW-0472">Membrane</keyword>